<dbReference type="InterPro" id="IPR036179">
    <property type="entry name" value="Ig-like_dom_sf"/>
</dbReference>
<gene>
    <name evidence="3" type="primary">LOC112048527</name>
</gene>
<name>A0A6J1NFH8_BICAN</name>
<sequence length="262" mass="29573">MLFHNYHFISFKPQTFQFKLQPQEVFDKGVKPSVAHSLSTVTTGKRKSPRAVENGNKRLSSRSQTCYEPTTQKSTLLWTLGVTSQDFGPPVIESVKTTYRENSNQGKIQVTVCANPPPQTAEWRMRNLRLNVPGRLEFYAAEVSRMAKLHCYMYILKIDNVGVQDQITYILKITNDRGSKFESISFNNTNNPLRVTPQVLLIITATLFVSACVLTICLTLKGLASEADSEENVEMAGLDRLPSLPVSGPEYLQERRVLETHM</sequence>
<dbReference type="RefSeq" id="XP_023941846.2">
    <property type="nucleotide sequence ID" value="XM_024086078.2"/>
</dbReference>
<feature type="region of interest" description="Disordered" evidence="1">
    <location>
        <begin position="37"/>
        <end position="65"/>
    </location>
</feature>
<dbReference type="InterPro" id="IPR013783">
    <property type="entry name" value="Ig-like_fold"/>
</dbReference>
<proteinExistence type="predicted"/>
<dbReference type="AlphaFoldDB" id="A0A6J1NFH8"/>
<organism evidence="2 3">
    <name type="scientific">Bicyclus anynana</name>
    <name type="common">Squinting bush brown butterfly</name>
    <dbReference type="NCBI Taxonomy" id="110368"/>
    <lineage>
        <taxon>Eukaryota</taxon>
        <taxon>Metazoa</taxon>
        <taxon>Ecdysozoa</taxon>
        <taxon>Arthropoda</taxon>
        <taxon>Hexapoda</taxon>
        <taxon>Insecta</taxon>
        <taxon>Pterygota</taxon>
        <taxon>Neoptera</taxon>
        <taxon>Endopterygota</taxon>
        <taxon>Lepidoptera</taxon>
        <taxon>Glossata</taxon>
        <taxon>Ditrysia</taxon>
        <taxon>Papilionoidea</taxon>
        <taxon>Nymphalidae</taxon>
        <taxon>Satyrinae</taxon>
        <taxon>Satyrini</taxon>
        <taxon>Mycalesina</taxon>
        <taxon>Bicyclus</taxon>
    </lineage>
</organism>
<dbReference type="KEGG" id="bany:112048527"/>
<dbReference type="Proteomes" id="UP001652582">
    <property type="component" value="Chromosome 14"/>
</dbReference>
<evidence type="ECO:0000256" key="1">
    <source>
        <dbReference type="SAM" id="MobiDB-lite"/>
    </source>
</evidence>
<dbReference type="Gene3D" id="2.60.40.10">
    <property type="entry name" value="Immunoglobulins"/>
    <property type="match status" value="1"/>
</dbReference>
<protein>
    <submittedName>
        <fullName evidence="3">Uncharacterized protein LOC112048527 isoform X1</fullName>
    </submittedName>
</protein>
<keyword evidence="2" id="KW-1185">Reference proteome</keyword>
<evidence type="ECO:0000313" key="3">
    <source>
        <dbReference type="RefSeq" id="XP_023941846.2"/>
    </source>
</evidence>
<evidence type="ECO:0000313" key="2">
    <source>
        <dbReference type="Proteomes" id="UP001652582"/>
    </source>
</evidence>
<dbReference type="GeneID" id="112048527"/>
<dbReference type="SUPFAM" id="SSF48726">
    <property type="entry name" value="Immunoglobulin"/>
    <property type="match status" value="1"/>
</dbReference>
<accession>A0A6J1NFH8</accession>
<reference evidence="3" key="1">
    <citation type="submission" date="2025-08" db="UniProtKB">
        <authorList>
            <consortium name="RefSeq"/>
        </authorList>
    </citation>
    <scope>IDENTIFICATION</scope>
</reference>